<dbReference type="Gene3D" id="3.10.450.40">
    <property type="match status" value="1"/>
</dbReference>
<dbReference type="AlphaFoldDB" id="C3X496"/>
<evidence type="ECO:0000259" key="2">
    <source>
        <dbReference type="Pfam" id="PF04965"/>
    </source>
</evidence>
<reference evidence="3" key="1">
    <citation type="submission" date="2011-10" db="EMBL/GenBank/DDBJ databases">
        <title>The Genome Sequence of Oxalobacter formigenes HOxBLS.</title>
        <authorList>
            <consortium name="The Broad Institute Genome Sequencing Platform"/>
            <person name="Earl A."/>
            <person name="Ward D."/>
            <person name="Feldgarden M."/>
            <person name="Gevers D."/>
            <person name="Allison M.J."/>
            <person name="Humphrey S."/>
            <person name="Young S.K."/>
            <person name="Zeng Q."/>
            <person name="Gargeya S."/>
            <person name="Fitzgerald M."/>
            <person name="Haas B."/>
            <person name="Abouelleil A."/>
            <person name="Alvarado L."/>
            <person name="Arachchi H.M."/>
            <person name="Berlin A."/>
            <person name="Brown A."/>
            <person name="Chapman S.B."/>
            <person name="Chen Z."/>
            <person name="Dunbar C."/>
            <person name="Freedman E."/>
            <person name="Gearin G."/>
            <person name="Goldberg J."/>
            <person name="Griggs A."/>
            <person name="Gujja S."/>
            <person name="Heiman D."/>
            <person name="Howarth C."/>
            <person name="Larson L."/>
            <person name="Lui A."/>
            <person name="MacDonald P.J.P."/>
            <person name="Montmayeur A."/>
            <person name="Murphy C."/>
            <person name="Neiman D."/>
            <person name="Pearson M."/>
            <person name="Priest M."/>
            <person name="Roberts A."/>
            <person name="Saif S."/>
            <person name="Shea T."/>
            <person name="Shenoy N."/>
            <person name="Sisk P."/>
            <person name="Stolte C."/>
            <person name="Sykes S."/>
            <person name="Wortman J."/>
            <person name="Nusbaum C."/>
            <person name="Birren B."/>
        </authorList>
    </citation>
    <scope>NUCLEOTIDE SEQUENCE [LARGE SCALE GENOMIC DNA]</scope>
    <source>
        <strain evidence="3">HOxBLS</strain>
    </source>
</reference>
<feature type="region of interest" description="Disordered" evidence="1">
    <location>
        <begin position="1"/>
        <end position="24"/>
    </location>
</feature>
<evidence type="ECO:0000256" key="1">
    <source>
        <dbReference type="SAM" id="MobiDB-lite"/>
    </source>
</evidence>
<evidence type="ECO:0000313" key="4">
    <source>
        <dbReference type="Proteomes" id="UP000003973"/>
    </source>
</evidence>
<feature type="domain" description="IraD/Gp25-like" evidence="2">
    <location>
        <begin position="24"/>
        <end position="96"/>
    </location>
</feature>
<dbReference type="RefSeq" id="WP_005877441.1">
    <property type="nucleotide sequence ID" value="NZ_CABMNL010000001.1"/>
</dbReference>
<evidence type="ECO:0000313" key="3">
    <source>
        <dbReference type="EMBL" id="EEO28032.1"/>
    </source>
</evidence>
<name>C3X496_9BURK</name>
<dbReference type="Pfam" id="PF04965">
    <property type="entry name" value="GPW_gp25"/>
    <property type="match status" value="1"/>
</dbReference>
<sequence>MNKEMEKRPAAPASGKDEPERKETKAIQASIEVILHTRVSGRSFQPALGCRLYDPVNVWLDVTDRERACEEAAGIIGEYEPRAANVRVVVESAQENGKPDFLKVSWVVKSTGQYDELVVPFPLNS</sequence>
<gene>
    <name evidence="3" type="ORF">OFAG_01185</name>
</gene>
<organism evidence="3 4">
    <name type="scientific">Oxalobacter paraformigenes</name>
    <dbReference type="NCBI Taxonomy" id="556268"/>
    <lineage>
        <taxon>Bacteria</taxon>
        <taxon>Pseudomonadati</taxon>
        <taxon>Pseudomonadota</taxon>
        <taxon>Betaproteobacteria</taxon>
        <taxon>Burkholderiales</taxon>
        <taxon>Oxalobacteraceae</taxon>
        <taxon>Oxalobacter</taxon>
    </lineage>
</organism>
<dbReference type="SUPFAM" id="SSF160719">
    <property type="entry name" value="gpW/gp25-like"/>
    <property type="match status" value="1"/>
</dbReference>
<proteinExistence type="predicted"/>
<dbReference type="InterPro" id="IPR007048">
    <property type="entry name" value="IraD/Gp25-like"/>
</dbReference>
<keyword evidence="4" id="KW-1185">Reference proteome</keyword>
<dbReference type="EMBL" id="ACDP02000007">
    <property type="protein sequence ID" value="EEO28032.1"/>
    <property type="molecule type" value="Genomic_DNA"/>
</dbReference>
<accession>C3X496</accession>
<comment type="caution">
    <text evidence="3">The sequence shown here is derived from an EMBL/GenBank/DDBJ whole genome shotgun (WGS) entry which is preliminary data.</text>
</comment>
<dbReference type="HOGENOM" id="CLU_1990422_0_0_4"/>
<protein>
    <recommendedName>
        <fullName evidence="2">IraD/Gp25-like domain-containing protein</fullName>
    </recommendedName>
</protein>
<dbReference type="Proteomes" id="UP000003973">
    <property type="component" value="Unassembled WGS sequence"/>
</dbReference>